<name>A0A8J2XZ12_9BURK</name>
<sequence length="151" mass="16536">MKNEDVISTLNDLIETCKDGELGFKTCAEDISDGQFKQPFLTLAAGCAAAAQELKGLVIAHGGTPETKGSLSGTLHRRWVDIKSAIMGKDDEAILNECERGEDVAVRSYREALEKPLPLDVKAVVERQFQGVLQNHDVVKKLRDRSRVASL</sequence>
<comment type="caution">
    <text evidence="2">The sequence shown here is derived from an EMBL/GenBank/DDBJ whole genome shotgun (WGS) entry which is preliminary data.</text>
</comment>
<dbReference type="InterPro" id="IPR016920">
    <property type="entry name" value="UCP029477"/>
</dbReference>
<dbReference type="PIRSF" id="PIRSF029477">
    <property type="entry name" value="UCP029477"/>
    <property type="match status" value="1"/>
</dbReference>
<evidence type="ECO:0000313" key="2">
    <source>
        <dbReference type="EMBL" id="GGC04412.1"/>
    </source>
</evidence>
<evidence type="ECO:0000259" key="1">
    <source>
        <dbReference type="Pfam" id="PF09537"/>
    </source>
</evidence>
<dbReference type="EMBL" id="BMCG01000002">
    <property type="protein sequence ID" value="GGC04412.1"/>
    <property type="molecule type" value="Genomic_DNA"/>
</dbReference>
<dbReference type="AlphaFoldDB" id="A0A8J2XZ12"/>
<accession>A0A8J2XZ12</accession>
<reference evidence="2" key="1">
    <citation type="journal article" date="2014" name="Int. J. Syst. Evol. Microbiol.">
        <title>Complete genome sequence of Corynebacterium casei LMG S-19264T (=DSM 44701T), isolated from a smear-ripened cheese.</title>
        <authorList>
            <consortium name="US DOE Joint Genome Institute (JGI-PGF)"/>
            <person name="Walter F."/>
            <person name="Albersmeier A."/>
            <person name="Kalinowski J."/>
            <person name="Ruckert C."/>
        </authorList>
    </citation>
    <scope>NUCLEOTIDE SEQUENCE</scope>
    <source>
        <strain evidence="2">CCM 7086</strain>
    </source>
</reference>
<dbReference type="InterPro" id="IPR019052">
    <property type="entry name" value="DUF2383"/>
</dbReference>
<dbReference type="InterPro" id="IPR012347">
    <property type="entry name" value="Ferritin-like"/>
</dbReference>
<protein>
    <recommendedName>
        <fullName evidence="1">DUF2383 domain-containing protein</fullName>
    </recommendedName>
</protein>
<proteinExistence type="predicted"/>
<keyword evidence="3" id="KW-1185">Reference proteome</keyword>
<dbReference type="RefSeq" id="WP_188395279.1">
    <property type="nucleotide sequence ID" value="NZ_BMCG01000002.1"/>
</dbReference>
<evidence type="ECO:0000313" key="3">
    <source>
        <dbReference type="Proteomes" id="UP000620266"/>
    </source>
</evidence>
<dbReference type="Gene3D" id="1.20.1260.10">
    <property type="match status" value="1"/>
</dbReference>
<reference evidence="2" key="2">
    <citation type="submission" date="2020-09" db="EMBL/GenBank/DDBJ databases">
        <authorList>
            <person name="Sun Q."/>
            <person name="Sedlacek I."/>
        </authorList>
    </citation>
    <scope>NUCLEOTIDE SEQUENCE</scope>
    <source>
        <strain evidence="2">CCM 7086</strain>
    </source>
</reference>
<gene>
    <name evidence="2" type="ORF">GCM10007205_12050</name>
</gene>
<organism evidence="2 3">
    <name type="scientific">Oxalicibacterium flavum</name>
    <dbReference type="NCBI Taxonomy" id="179467"/>
    <lineage>
        <taxon>Bacteria</taxon>
        <taxon>Pseudomonadati</taxon>
        <taxon>Pseudomonadota</taxon>
        <taxon>Betaproteobacteria</taxon>
        <taxon>Burkholderiales</taxon>
        <taxon>Oxalobacteraceae</taxon>
        <taxon>Oxalicibacterium</taxon>
    </lineage>
</organism>
<dbReference type="Pfam" id="PF09537">
    <property type="entry name" value="DUF2383"/>
    <property type="match status" value="1"/>
</dbReference>
<feature type="domain" description="DUF2383" evidence="1">
    <location>
        <begin position="5"/>
        <end position="115"/>
    </location>
</feature>
<dbReference type="Proteomes" id="UP000620266">
    <property type="component" value="Unassembled WGS sequence"/>
</dbReference>
<dbReference type="InterPro" id="IPR011971">
    <property type="entry name" value="CHP02284"/>
</dbReference>
<dbReference type="NCBIfam" id="TIGR02284">
    <property type="entry name" value="PA2169 family four-helix-bundle protein"/>
    <property type="match status" value="1"/>
</dbReference>